<proteinExistence type="predicted"/>
<sequence length="160" mass="17869">MESSLRTAVEEVSAAGQDEPGWDAAVARAARLIEPQWLMKDWEWRRQYALQSLALILFALDHNEQLDDPATLTALAPHVHTHGAEYLRTVDAVSATRALFAERLPDDGGPLSRLITSLTTPQEVWVTVDLPSMDTPDFRMRLAPALEWLDRGLRARTQAA</sequence>
<name>A0ABZ1HAT3_STRPH</name>
<gene>
    <name evidence="1" type="ORF">OHB35_15070</name>
</gene>
<reference evidence="1 2" key="1">
    <citation type="submission" date="2022-10" db="EMBL/GenBank/DDBJ databases">
        <title>The complete genomes of actinobacterial strains from the NBC collection.</title>
        <authorList>
            <person name="Joergensen T.S."/>
            <person name="Alvarez Arevalo M."/>
            <person name="Sterndorff E.B."/>
            <person name="Faurdal D."/>
            <person name="Vuksanovic O."/>
            <person name="Mourched A.-S."/>
            <person name="Charusanti P."/>
            <person name="Shaw S."/>
            <person name="Blin K."/>
            <person name="Weber T."/>
        </authorList>
    </citation>
    <scope>NUCLEOTIDE SEQUENCE [LARGE SCALE GENOMIC DNA]</scope>
    <source>
        <strain evidence="1 2">NBC 01752</strain>
    </source>
</reference>
<protein>
    <submittedName>
        <fullName evidence="1">Uncharacterized protein</fullName>
    </submittedName>
</protein>
<dbReference type="RefSeq" id="WP_326759098.1">
    <property type="nucleotide sequence ID" value="NZ_CP109135.1"/>
</dbReference>
<accession>A0ABZ1HAT3</accession>
<dbReference type="EMBL" id="CP109135">
    <property type="protein sequence ID" value="WSD14455.1"/>
    <property type="molecule type" value="Genomic_DNA"/>
</dbReference>
<evidence type="ECO:0000313" key="1">
    <source>
        <dbReference type="EMBL" id="WSD14455.1"/>
    </source>
</evidence>
<keyword evidence="2" id="KW-1185">Reference proteome</keyword>
<dbReference type="Proteomes" id="UP001340816">
    <property type="component" value="Chromosome"/>
</dbReference>
<evidence type="ECO:0000313" key="2">
    <source>
        <dbReference type="Proteomes" id="UP001340816"/>
    </source>
</evidence>
<organism evidence="1 2">
    <name type="scientific">Streptomyces phaeochromogenes</name>
    <dbReference type="NCBI Taxonomy" id="1923"/>
    <lineage>
        <taxon>Bacteria</taxon>
        <taxon>Bacillati</taxon>
        <taxon>Actinomycetota</taxon>
        <taxon>Actinomycetes</taxon>
        <taxon>Kitasatosporales</taxon>
        <taxon>Streptomycetaceae</taxon>
        <taxon>Streptomyces</taxon>
        <taxon>Streptomyces phaeochromogenes group</taxon>
    </lineage>
</organism>